<dbReference type="RefSeq" id="WP_281488459.1">
    <property type="nucleotide sequence ID" value="NZ_JASATX010000002.1"/>
</dbReference>
<evidence type="ECO:0000313" key="9">
    <source>
        <dbReference type="Proteomes" id="UP001321506"/>
    </source>
</evidence>
<feature type="transmembrane region" description="Helical" evidence="6">
    <location>
        <begin position="368"/>
        <end position="388"/>
    </location>
</feature>
<feature type="transmembrane region" description="Helical" evidence="6">
    <location>
        <begin position="214"/>
        <end position="236"/>
    </location>
</feature>
<keyword evidence="5 6" id="KW-0472">Membrane</keyword>
<evidence type="ECO:0000256" key="3">
    <source>
        <dbReference type="ARBA" id="ARBA00022692"/>
    </source>
</evidence>
<protein>
    <submittedName>
        <fullName evidence="8">MFS transporter</fullName>
    </submittedName>
</protein>
<gene>
    <name evidence="8" type="ORF">QF206_06840</name>
</gene>
<reference evidence="8 9" key="1">
    <citation type="submission" date="2023-04" db="EMBL/GenBank/DDBJ databases">
        <title>Klugiella caeni sp. nov. isolated from the sludge of biochemical tank.</title>
        <authorList>
            <person name="Geng K."/>
        </authorList>
    </citation>
    <scope>NUCLEOTIDE SEQUENCE [LARGE SCALE GENOMIC DNA]</scope>
    <source>
        <strain evidence="8 9">YN-L-19</strain>
    </source>
</reference>
<dbReference type="InterPro" id="IPR036259">
    <property type="entry name" value="MFS_trans_sf"/>
</dbReference>
<dbReference type="Pfam" id="PF07690">
    <property type="entry name" value="MFS_1"/>
    <property type="match status" value="1"/>
</dbReference>
<evidence type="ECO:0000259" key="7">
    <source>
        <dbReference type="PROSITE" id="PS50850"/>
    </source>
</evidence>
<dbReference type="InterPro" id="IPR020846">
    <property type="entry name" value="MFS_dom"/>
</dbReference>
<keyword evidence="9" id="KW-1185">Reference proteome</keyword>
<dbReference type="InterPro" id="IPR011701">
    <property type="entry name" value="MFS"/>
</dbReference>
<feature type="transmembrane region" description="Helical" evidence="6">
    <location>
        <begin position="79"/>
        <end position="99"/>
    </location>
</feature>
<dbReference type="Gene3D" id="1.20.1250.20">
    <property type="entry name" value="MFS general substrate transporter like domains"/>
    <property type="match status" value="1"/>
</dbReference>
<feature type="transmembrane region" description="Helical" evidence="6">
    <location>
        <begin position="12"/>
        <end position="31"/>
    </location>
</feature>
<feature type="transmembrane region" description="Helical" evidence="6">
    <location>
        <begin position="139"/>
        <end position="160"/>
    </location>
</feature>
<dbReference type="PANTHER" id="PTHR43124:SF3">
    <property type="entry name" value="CHLORAMPHENICOL EFFLUX PUMP RV0191"/>
    <property type="match status" value="1"/>
</dbReference>
<proteinExistence type="predicted"/>
<feature type="transmembrane region" description="Helical" evidence="6">
    <location>
        <begin position="281"/>
        <end position="299"/>
    </location>
</feature>
<evidence type="ECO:0000256" key="5">
    <source>
        <dbReference type="ARBA" id="ARBA00023136"/>
    </source>
</evidence>
<feature type="transmembrane region" description="Helical" evidence="6">
    <location>
        <begin position="248"/>
        <end position="269"/>
    </location>
</feature>
<feature type="transmembrane region" description="Helical" evidence="6">
    <location>
        <begin position="51"/>
        <end position="72"/>
    </location>
</feature>
<feature type="transmembrane region" description="Helical" evidence="6">
    <location>
        <begin position="105"/>
        <end position="127"/>
    </location>
</feature>
<dbReference type="GO" id="GO:0022857">
    <property type="term" value="F:transmembrane transporter activity"/>
    <property type="evidence" value="ECO:0007669"/>
    <property type="project" value="InterPro"/>
</dbReference>
<name>A0AAW6T9E2_9MICO</name>
<sequence length="398" mass="41118">MSAPVRTGGFPWPALLVLAGAIFSCTVSEFLPTGLLPDIARELNVSQAQVGLLVTIFAGTVVVSAAPLTALTRRYSRRALIVTVLLLFAASNLVAAIAPDYTVLVVARVIAGLAHGVFWAVAGAYPVQLVTGAQLNKAIAVTNMGSTAAFVMGVPLGTALGQALGWRLAFASVAVTVAVLAVLVRLLLPPVEHRVPLRTGEIAIPVRRDPTLPAVVVVCVLTLLIMLGQHSFYTYIAPWLIEVPALDAAAVPTVLLLYGLAGAVGLLLAGTIGRRYPSGTFVGAIIVAGGAIVSLALTASWQWPVFVLALVWGATMGLLPTLLQTRLLRVASPRVRDVSSAFLTTSFNVGIGTGALAGAAVLEAGGAIAVPWPAAVLLALSAVVAFITDRRVMRGALR</sequence>
<keyword evidence="4 6" id="KW-1133">Transmembrane helix</keyword>
<feature type="transmembrane region" description="Helical" evidence="6">
    <location>
        <begin position="305"/>
        <end position="328"/>
    </location>
</feature>
<organism evidence="8 9">
    <name type="scientific">Ruicaihuangia caeni</name>
    <dbReference type="NCBI Taxonomy" id="3042517"/>
    <lineage>
        <taxon>Bacteria</taxon>
        <taxon>Bacillati</taxon>
        <taxon>Actinomycetota</taxon>
        <taxon>Actinomycetes</taxon>
        <taxon>Micrococcales</taxon>
        <taxon>Microbacteriaceae</taxon>
        <taxon>Ruicaihuangia</taxon>
    </lineage>
</organism>
<evidence type="ECO:0000256" key="2">
    <source>
        <dbReference type="ARBA" id="ARBA00022475"/>
    </source>
</evidence>
<dbReference type="SUPFAM" id="SSF103473">
    <property type="entry name" value="MFS general substrate transporter"/>
    <property type="match status" value="1"/>
</dbReference>
<dbReference type="PANTHER" id="PTHR43124">
    <property type="entry name" value="PURINE EFFLUX PUMP PBUE"/>
    <property type="match status" value="1"/>
</dbReference>
<feature type="transmembrane region" description="Helical" evidence="6">
    <location>
        <begin position="166"/>
        <end position="188"/>
    </location>
</feature>
<keyword evidence="2" id="KW-1003">Cell membrane</keyword>
<dbReference type="AlphaFoldDB" id="A0AAW6T9E2"/>
<feature type="transmembrane region" description="Helical" evidence="6">
    <location>
        <begin position="340"/>
        <end position="362"/>
    </location>
</feature>
<evidence type="ECO:0000256" key="4">
    <source>
        <dbReference type="ARBA" id="ARBA00022989"/>
    </source>
</evidence>
<dbReference type="PROSITE" id="PS50850">
    <property type="entry name" value="MFS"/>
    <property type="match status" value="1"/>
</dbReference>
<dbReference type="InterPro" id="IPR050189">
    <property type="entry name" value="MFS_Efflux_Transporters"/>
</dbReference>
<dbReference type="EMBL" id="JASATX010000002">
    <property type="protein sequence ID" value="MDI2098680.1"/>
    <property type="molecule type" value="Genomic_DNA"/>
</dbReference>
<dbReference type="GO" id="GO:0005886">
    <property type="term" value="C:plasma membrane"/>
    <property type="evidence" value="ECO:0007669"/>
    <property type="project" value="UniProtKB-SubCell"/>
</dbReference>
<evidence type="ECO:0000256" key="1">
    <source>
        <dbReference type="ARBA" id="ARBA00004651"/>
    </source>
</evidence>
<accession>A0AAW6T9E2</accession>
<evidence type="ECO:0000313" key="8">
    <source>
        <dbReference type="EMBL" id="MDI2098680.1"/>
    </source>
</evidence>
<keyword evidence="3 6" id="KW-0812">Transmembrane</keyword>
<evidence type="ECO:0000256" key="6">
    <source>
        <dbReference type="SAM" id="Phobius"/>
    </source>
</evidence>
<dbReference type="Proteomes" id="UP001321506">
    <property type="component" value="Unassembled WGS sequence"/>
</dbReference>
<dbReference type="CDD" id="cd17324">
    <property type="entry name" value="MFS_NepI_like"/>
    <property type="match status" value="1"/>
</dbReference>
<dbReference type="PROSITE" id="PS51257">
    <property type="entry name" value="PROKAR_LIPOPROTEIN"/>
    <property type="match status" value="1"/>
</dbReference>
<feature type="domain" description="Major facilitator superfamily (MFS) profile" evidence="7">
    <location>
        <begin position="14"/>
        <end position="393"/>
    </location>
</feature>
<comment type="subcellular location">
    <subcellularLocation>
        <location evidence="1">Cell membrane</location>
        <topology evidence="1">Multi-pass membrane protein</topology>
    </subcellularLocation>
</comment>
<comment type="caution">
    <text evidence="8">The sequence shown here is derived from an EMBL/GenBank/DDBJ whole genome shotgun (WGS) entry which is preliminary data.</text>
</comment>